<dbReference type="PANTHER" id="PTHR11949">
    <property type="entry name" value="INTERFERON REGULATORY FACTOR"/>
    <property type="match status" value="1"/>
</dbReference>
<dbReference type="Gene3D" id="1.10.10.10">
    <property type="entry name" value="Winged helix-like DNA-binding domain superfamily/Winged helix DNA-binding domain"/>
    <property type="match status" value="1"/>
</dbReference>
<name>A0A7D9IRX1_PARCT</name>
<dbReference type="InterPro" id="IPR036388">
    <property type="entry name" value="WH-like_DNA-bd_sf"/>
</dbReference>
<keyword evidence="7" id="KW-0804">Transcription</keyword>
<dbReference type="GO" id="GO:0005634">
    <property type="term" value="C:nucleus"/>
    <property type="evidence" value="ECO:0007669"/>
    <property type="project" value="UniProtKB-SubCell"/>
</dbReference>
<dbReference type="PRINTS" id="PR00267">
    <property type="entry name" value="INTFRNREGFCT"/>
</dbReference>
<dbReference type="GO" id="GO:0002376">
    <property type="term" value="P:immune system process"/>
    <property type="evidence" value="ECO:0007669"/>
    <property type="project" value="TreeGrafter"/>
</dbReference>
<dbReference type="GO" id="GO:0000978">
    <property type="term" value="F:RNA polymerase II cis-regulatory region sequence-specific DNA binding"/>
    <property type="evidence" value="ECO:0007669"/>
    <property type="project" value="TreeGrafter"/>
</dbReference>
<dbReference type="InterPro" id="IPR001346">
    <property type="entry name" value="Interferon_reg_fact_DNA-bd_dom"/>
</dbReference>
<evidence type="ECO:0000256" key="2">
    <source>
        <dbReference type="ARBA" id="ARBA00022499"/>
    </source>
</evidence>
<protein>
    <submittedName>
        <fullName evidence="9">Interferon regulatory factor 2</fullName>
    </submittedName>
</protein>
<comment type="subcellular location">
    <subcellularLocation>
        <location evidence="1">Nucleus</location>
    </subcellularLocation>
</comment>
<keyword evidence="8" id="KW-0539">Nucleus</keyword>
<dbReference type="PANTHER" id="PTHR11949:SF17">
    <property type="entry name" value="IRF TRYPTOPHAN PENTAD REPEAT DOMAIN-CONTAINING PROTEIN"/>
    <property type="match status" value="1"/>
</dbReference>
<organism evidence="9 10">
    <name type="scientific">Paramuricea clavata</name>
    <name type="common">Red gorgonian</name>
    <name type="synonym">Violescent sea-whip</name>
    <dbReference type="NCBI Taxonomy" id="317549"/>
    <lineage>
        <taxon>Eukaryota</taxon>
        <taxon>Metazoa</taxon>
        <taxon>Cnidaria</taxon>
        <taxon>Anthozoa</taxon>
        <taxon>Octocorallia</taxon>
        <taxon>Malacalcyonacea</taxon>
        <taxon>Plexauridae</taxon>
        <taxon>Paramuricea</taxon>
    </lineage>
</organism>
<evidence type="ECO:0000256" key="3">
    <source>
        <dbReference type="ARBA" id="ARBA00022843"/>
    </source>
</evidence>
<keyword evidence="6" id="KW-0010">Activator</keyword>
<comment type="caution">
    <text evidence="9">The sequence shown here is derived from an EMBL/GenBank/DDBJ whole genome shotgun (WGS) entry which is preliminary data.</text>
</comment>
<keyword evidence="5" id="KW-0238">DNA-binding</keyword>
<dbReference type="SMART" id="SM00348">
    <property type="entry name" value="IRF"/>
    <property type="match status" value="1"/>
</dbReference>
<keyword evidence="10" id="KW-1185">Reference proteome</keyword>
<proteinExistence type="predicted"/>
<dbReference type="SUPFAM" id="SSF46785">
    <property type="entry name" value="Winged helix' DNA-binding domain"/>
    <property type="match status" value="1"/>
</dbReference>
<dbReference type="PROSITE" id="PS00601">
    <property type="entry name" value="IRF_1"/>
    <property type="match status" value="1"/>
</dbReference>
<evidence type="ECO:0000256" key="6">
    <source>
        <dbReference type="ARBA" id="ARBA00023159"/>
    </source>
</evidence>
<dbReference type="AlphaFoldDB" id="A0A7D9IRX1"/>
<dbReference type="OrthoDB" id="6538197at2759"/>
<reference evidence="9" key="1">
    <citation type="submission" date="2020-04" db="EMBL/GenBank/DDBJ databases">
        <authorList>
            <person name="Alioto T."/>
            <person name="Alioto T."/>
            <person name="Gomez Garrido J."/>
        </authorList>
    </citation>
    <scope>NUCLEOTIDE SEQUENCE</scope>
    <source>
        <strain evidence="9">A484AB</strain>
    </source>
</reference>
<keyword evidence="3" id="KW-0832">Ubl conjugation</keyword>
<dbReference type="GO" id="GO:0000981">
    <property type="term" value="F:DNA-binding transcription factor activity, RNA polymerase II-specific"/>
    <property type="evidence" value="ECO:0007669"/>
    <property type="project" value="TreeGrafter"/>
</dbReference>
<evidence type="ECO:0000256" key="8">
    <source>
        <dbReference type="ARBA" id="ARBA00023242"/>
    </source>
</evidence>
<accession>A0A7D9IRX1</accession>
<gene>
    <name evidence="9" type="ORF">PACLA_8A005302</name>
</gene>
<evidence type="ECO:0000256" key="1">
    <source>
        <dbReference type="ARBA" id="ARBA00004123"/>
    </source>
</evidence>
<sequence length="118" mass="14047">MSVQPQTGERLRMRPWLECQINNGRIPGLVWDDKSRKIFQVPWKHAGKPGFVLERDAMLFKEWARHTGKYKDGEQADPSTWKTRFRCALHKLPDVEELRDRSHLEGDEPYRVFQFIPK</sequence>
<evidence type="ECO:0000256" key="4">
    <source>
        <dbReference type="ARBA" id="ARBA00023015"/>
    </source>
</evidence>
<dbReference type="CDD" id="cd00103">
    <property type="entry name" value="IRF"/>
    <property type="match status" value="1"/>
</dbReference>
<dbReference type="InterPro" id="IPR019817">
    <property type="entry name" value="Interferon_reg_fac_CS"/>
</dbReference>
<feature type="non-terminal residue" evidence="9">
    <location>
        <position position="118"/>
    </location>
</feature>
<evidence type="ECO:0000256" key="7">
    <source>
        <dbReference type="ARBA" id="ARBA00023163"/>
    </source>
</evidence>
<dbReference type="InterPro" id="IPR036390">
    <property type="entry name" value="WH_DNA-bd_sf"/>
</dbReference>
<evidence type="ECO:0000313" key="9">
    <source>
        <dbReference type="EMBL" id="CAB4013413.1"/>
    </source>
</evidence>
<evidence type="ECO:0000256" key="5">
    <source>
        <dbReference type="ARBA" id="ARBA00023125"/>
    </source>
</evidence>
<keyword evidence="2" id="KW-1017">Isopeptide bond</keyword>
<dbReference type="EMBL" id="CACRXK020007877">
    <property type="protein sequence ID" value="CAB4013413.1"/>
    <property type="molecule type" value="Genomic_DNA"/>
</dbReference>
<keyword evidence="4" id="KW-0805">Transcription regulation</keyword>
<dbReference type="Proteomes" id="UP001152795">
    <property type="component" value="Unassembled WGS sequence"/>
</dbReference>
<dbReference type="Pfam" id="PF00605">
    <property type="entry name" value="IRF"/>
    <property type="match status" value="1"/>
</dbReference>
<dbReference type="PROSITE" id="PS51507">
    <property type="entry name" value="IRF_2"/>
    <property type="match status" value="1"/>
</dbReference>
<dbReference type="FunFam" id="1.10.10.10:FF:000065">
    <property type="entry name" value="Interferon regulatory factor"/>
    <property type="match status" value="1"/>
</dbReference>
<evidence type="ECO:0000313" key="10">
    <source>
        <dbReference type="Proteomes" id="UP001152795"/>
    </source>
</evidence>